<keyword evidence="4" id="KW-1185">Reference proteome</keyword>
<dbReference type="InterPro" id="IPR000572">
    <property type="entry name" value="OxRdtase_Mopterin-bd_dom"/>
</dbReference>
<keyword evidence="1" id="KW-0732">Signal</keyword>
<dbReference type="EMBL" id="CP058649">
    <property type="protein sequence ID" value="QUI22338.1"/>
    <property type="molecule type" value="Genomic_DNA"/>
</dbReference>
<dbReference type="KEGG" id="vpy:HZI73_08505"/>
<evidence type="ECO:0000259" key="2">
    <source>
        <dbReference type="Pfam" id="PF00174"/>
    </source>
</evidence>
<sequence>MNRGNCVVKIGVILMLCMLLAGCQQADKAGSSSISKEGLSYEGELLFSGLDHEFSVVYNDIYAMESVTRDVKHLSSSGEESVDKVTGVILDTILSEKGISQKDFSVIRFIAGDGYAIDVTSEILQEKDIILAYAYNGTYLDEKKQPLRVAIDGVRSMYFVANLNEIVFVKKNDTSLPSNTMDPKKVIILETAAEQLQSDIYTYYDSEDQAFKVADLLNAYAKEDVDLGHFMASDGFEKSEDMDVLMKGYIKTTGKDIPLFTVPDLPKGMHVKHIFTLKIGDTLFASASQGIGLLEQRTMSGKVGTSLDIFMDKVGLTGEDYVFTSGDGYQVEISKNHLNRGIIYLDDSGQYGVMFDKSLPKSTGVKGILSIEVSDDANGVDRAVKDDTKKNETSSDNQEIPWTITVEGLSDGSFELTKDRAERKLERAQLHTERVKDDKKNEEDWEGYRVLDVLYFLKVEDFNTLVIIAKDGFEIELSKEDVDEETLLAVAKNEVPLIDPDNLVQLVQNTTYASTWVKGVSKIIVK</sequence>
<dbReference type="RefSeq" id="WP_212697822.1">
    <property type="nucleotide sequence ID" value="NZ_CP058649.1"/>
</dbReference>
<feature type="signal peptide" evidence="1">
    <location>
        <begin position="1"/>
        <end position="26"/>
    </location>
</feature>
<protein>
    <submittedName>
        <fullName evidence="3">Molybdopterin-dependent oxidoreductase</fullName>
    </submittedName>
</protein>
<proteinExistence type="predicted"/>
<gene>
    <name evidence="3" type="ORF">HZI73_08505</name>
</gene>
<reference evidence="3" key="1">
    <citation type="submission" date="2020-07" db="EMBL/GenBank/DDBJ databases">
        <title>Vallitalea pronyensis genome.</title>
        <authorList>
            <person name="Postec A."/>
        </authorList>
    </citation>
    <scope>NUCLEOTIDE SEQUENCE</scope>
    <source>
        <strain evidence="3">FatNI3</strain>
    </source>
</reference>
<dbReference type="AlphaFoldDB" id="A0A8J8MJC0"/>
<evidence type="ECO:0000313" key="4">
    <source>
        <dbReference type="Proteomes" id="UP000683246"/>
    </source>
</evidence>
<dbReference type="PROSITE" id="PS51257">
    <property type="entry name" value="PROKAR_LIPOPROTEIN"/>
    <property type="match status" value="1"/>
</dbReference>
<name>A0A8J8MJC0_9FIRM</name>
<dbReference type="InterPro" id="IPR036374">
    <property type="entry name" value="OxRdtase_Mopterin-bd_sf"/>
</dbReference>
<dbReference type="Pfam" id="PF00174">
    <property type="entry name" value="Oxidored_molyb"/>
    <property type="match status" value="1"/>
</dbReference>
<dbReference type="Proteomes" id="UP000683246">
    <property type="component" value="Chromosome"/>
</dbReference>
<dbReference type="Gene3D" id="3.90.420.10">
    <property type="entry name" value="Oxidoreductase, molybdopterin-binding domain"/>
    <property type="match status" value="1"/>
</dbReference>
<accession>A0A8J8MJC0</accession>
<feature type="domain" description="Oxidoreductase molybdopterin-binding" evidence="2">
    <location>
        <begin position="81"/>
        <end position="174"/>
    </location>
</feature>
<evidence type="ECO:0000313" key="3">
    <source>
        <dbReference type="EMBL" id="QUI22338.1"/>
    </source>
</evidence>
<evidence type="ECO:0000256" key="1">
    <source>
        <dbReference type="SAM" id="SignalP"/>
    </source>
</evidence>
<organism evidence="3 4">
    <name type="scientific">Vallitalea pronyensis</name>
    <dbReference type="NCBI Taxonomy" id="1348613"/>
    <lineage>
        <taxon>Bacteria</taxon>
        <taxon>Bacillati</taxon>
        <taxon>Bacillota</taxon>
        <taxon>Clostridia</taxon>
        <taxon>Lachnospirales</taxon>
        <taxon>Vallitaleaceae</taxon>
        <taxon>Vallitalea</taxon>
    </lineage>
</organism>
<dbReference type="SUPFAM" id="SSF56524">
    <property type="entry name" value="Oxidoreductase molybdopterin-binding domain"/>
    <property type="match status" value="2"/>
</dbReference>
<feature type="chain" id="PRO_5035166268" evidence="1">
    <location>
        <begin position="27"/>
        <end position="526"/>
    </location>
</feature>